<keyword evidence="2" id="KW-1185">Reference proteome</keyword>
<protein>
    <submittedName>
        <fullName evidence="1">Uncharacterized protein</fullName>
    </submittedName>
</protein>
<name>A0ACC2BMC2_DIPCM</name>
<proteinExistence type="predicted"/>
<gene>
    <name evidence="1" type="ORF">O6H91_14G024500</name>
</gene>
<reference evidence="2" key="1">
    <citation type="journal article" date="2024" name="Proc. Natl. Acad. Sci. U.S.A.">
        <title>Extraordinary preservation of gene collinearity over three hundred million years revealed in homosporous lycophytes.</title>
        <authorList>
            <person name="Li C."/>
            <person name="Wickell D."/>
            <person name="Kuo L.Y."/>
            <person name="Chen X."/>
            <person name="Nie B."/>
            <person name="Liao X."/>
            <person name="Peng D."/>
            <person name="Ji J."/>
            <person name="Jenkins J."/>
            <person name="Williams M."/>
            <person name="Shu S."/>
            <person name="Plott C."/>
            <person name="Barry K."/>
            <person name="Rajasekar S."/>
            <person name="Grimwood J."/>
            <person name="Han X."/>
            <person name="Sun S."/>
            <person name="Hou Z."/>
            <person name="He W."/>
            <person name="Dai G."/>
            <person name="Sun C."/>
            <person name="Schmutz J."/>
            <person name="Leebens-Mack J.H."/>
            <person name="Li F.W."/>
            <person name="Wang L."/>
        </authorList>
    </citation>
    <scope>NUCLEOTIDE SEQUENCE [LARGE SCALE GENOMIC DNA]</scope>
    <source>
        <strain evidence="2">cv. PW_Plant_1</strain>
    </source>
</reference>
<evidence type="ECO:0000313" key="2">
    <source>
        <dbReference type="Proteomes" id="UP001162992"/>
    </source>
</evidence>
<comment type="caution">
    <text evidence="1">The sequence shown here is derived from an EMBL/GenBank/DDBJ whole genome shotgun (WGS) entry which is preliminary data.</text>
</comment>
<organism evidence="1 2">
    <name type="scientific">Diphasiastrum complanatum</name>
    <name type="common">Issler's clubmoss</name>
    <name type="synonym">Lycopodium complanatum</name>
    <dbReference type="NCBI Taxonomy" id="34168"/>
    <lineage>
        <taxon>Eukaryota</taxon>
        <taxon>Viridiplantae</taxon>
        <taxon>Streptophyta</taxon>
        <taxon>Embryophyta</taxon>
        <taxon>Tracheophyta</taxon>
        <taxon>Lycopodiopsida</taxon>
        <taxon>Lycopodiales</taxon>
        <taxon>Lycopodiaceae</taxon>
        <taxon>Lycopodioideae</taxon>
        <taxon>Diphasiastrum</taxon>
    </lineage>
</organism>
<dbReference type="Proteomes" id="UP001162992">
    <property type="component" value="Chromosome 14"/>
</dbReference>
<dbReference type="EMBL" id="CM055105">
    <property type="protein sequence ID" value="KAJ7530913.1"/>
    <property type="molecule type" value="Genomic_DNA"/>
</dbReference>
<accession>A0ACC2BMC2</accession>
<sequence>MEESGAQAFIQSLIDAVNKISSIGEYGKMNKKDCIHLTRRLKLLVPLFEEVRDMKQPLAAEALICFEALASVLKDAKHLLQDCHDGSRLYLALEKESTGHRFQGVAAALAHALDGLPYGLVEVSDEVREQVELVQCQLKRAKEMVNVQDCHLYEDRMMTLANEVEMDKHHALLEQLAEDLELKTMSDLKQESQALQNTIMEKDKSSPPLIPDDFRCPISLELMKDPVIVATGQTYERVCIQKWLDAGHRTCPKTQQILPHSVLTPNYVLRSLIAQWCEANDLELPKKIGCSHGGKSSGACIENPGLSVGERSTVEILVQKLRTGQLDIQRAAAGELRLLAKRSIENRRCIAEAGAIPLLVGLLSTRDPRTQEHAVTALLNLSINDNNKGQIVLAGAIDPIVEILKSGSMEARENAAATLFSLSVVDENKVTIGASGAIAFLVDLLRDGTLRGKKDAATALFNLSIYQGNKPRAVRAGVVPELINLLLDRSTGMIDEALAILAILATHQEGRVAIGQAEAIPVLVDLIKSGSPRNKENAAAVLLALINNDHAHLATTCQLHAIEPLTELAHTGTPRARRKANALLDYLIEQ</sequence>
<evidence type="ECO:0000313" key="1">
    <source>
        <dbReference type="EMBL" id="KAJ7530913.1"/>
    </source>
</evidence>